<name>A0A409YE29_9AGAR</name>
<evidence type="ECO:0000256" key="4">
    <source>
        <dbReference type="ARBA" id="ARBA00022989"/>
    </source>
</evidence>
<dbReference type="GO" id="GO:0016020">
    <property type="term" value="C:membrane"/>
    <property type="evidence" value="ECO:0007669"/>
    <property type="project" value="UniProtKB-SubCell"/>
</dbReference>
<feature type="transmembrane region" description="Helical" evidence="6">
    <location>
        <begin position="70"/>
        <end position="93"/>
    </location>
</feature>
<feature type="transmembrane region" description="Helical" evidence="6">
    <location>
        <begin position="105"/>
        <end position="126"/>
    </location>
</feature>
<keyword evidence="8" id="KW-1185">Reference proteome</keyword>
<comment type="similarity">
    <text evidence="2">Belongs to the IFI6/IFI27 family.</text>
</comment>
<evidence type="ECO:0000256" key="3">
    <source>
        <dbReference type="ARBA" id="ARBA00022692"/>
    </source>
</evidence>
<evidence type="ECO:0000256" key="5">
    <source>
        <dbReference type="ARBA" id="ARBA00023136"/>
    </source>
</evidence>
<dbReference type="OrthoDB" id="440424at2759"/>
<dbReference type="AlphaFoldDB" id="A0A409YE29"/>
<dbReference type="InterPro" id="IPR009311">
    <property type="entry name" value="IFI6/IFI27-like"/>
</dbReference>
<dbReference type="EMBL" id="NHTK01001263">
    <property type="protein sequence ID" value="PPR01260.1"/>
    <property type="molecule type" value="Genomic_DNA"/>
</dbReference>
<evidence type="ECO:0000313" key="7">
    <source>
        <dbReference type="EMBL" id="PPR01260.1"/>
    </source>
</evidence>
<evidence type="ECO:0000256" key="6">
    <source>
        <dbReference type="SAM" id="Phobius"/>
    </source>
</evidence>
<proteinExistence type="inferred from homology"/>
<evidence type="ECO:0000256" key="2">
    <source>
        <dbReference type="ARBA" id="ARBA00007262"/>
    </source>
</evidence>
<keyword evidence="4 6" id="KW-1133">Transmembrane helix</keyword>
<sequence length="214" mass="21931">MSNQTPDSSSALADLRILNIKQAVDDFLKDHGSDEQISSVTKALRHDEDFHRSIIDTIGTYVQEHPFETALYIISVVLILAGLVLICNPVSVARFGALGPVAGSLAAAWQSSMGGAVAAGSAFAILQSLGMVAPVIIPASGAALVATGAATVSATAVFGGQVKASAKDWGKPFDDAGQGMKDAGEISGNAFEQAGQQMGNCAQDAAQNISGWLN</sequence>
<comment type="subcellular location">
    <subcellularLocation>
        <location evidence="1">Membrane</location>
        <topology evidence="1">Multi-pass membrane protein</topology>
    </subcellularLocation>
</comment>
<dbReference type="Gene3D" id="6.10.110.10">
    <property type="match status" value="1"/>
</dbReference>
<dbReference type="Proteomes" id="UP000284842">
    <property type="component" value="Unassembled WGS sequence"/>
</dbReference>
<dbReference type="InParanoid" id="A0A409YE29"/>
<dbReference type="PANTHER" id="PTHR16932">
    <property type="entry name" value="INTERFERON ALPHA-INDUCIBLE PROTEIN 27"/>
    <property type="match status" value="1"/>
</dbReference>
<accession>A0A409YE29</accession>
<keyword evidence="5 6" id="KW-0472">Membrane</keyword>
<keyword evidence="3 6" id="KW-0812">Transmembrane</keyword>
<feature type="transmembrane region" description="Helical" evidence="6">
    <location>
        <begin position="132"/>
        <end position="158"/>
    </location>
</feature>
<gene>
    <name evidence="7" type="ORF">CVT24_006024</name>
</gene>
<dbReference type="InterPro" id="IPR038213">
    <property type="entry name" value="IFI6/IFI27-like_sf"/>
</dbReference>
<organism evidence="7 8">
    <name type="scientific">Panaeolus cyanescens</name>
    <dbReference type="NCBI Taxonomy" id="181874"/>
    <lineage>
        <taxon>Eukaryota</taxon>
        <taxon>Fungi</taxon>
        <taxon>Dikarya</taxon>
        <taxon>Basidiomycota</taxon>
        <taxon>Agaricomycotina</taxon>
        <taxon>Agaricomycetes</taxon>
        <taxon>Agaricomycetidae</taxon>
        <taxon>Agaricales</taxon>
        <taxon>Agaricineae</taxon>
        <taxon>Galeropsidaceae</taxon>
        <taxon>Panaeolus</taxon>
    </lineage>
</organism>
<evidence type="ECO:0000313" key="8">
    <source>
        <dbReference type="Proteomes" id="UP000284842"/>
    </source>
</evidence>
<dbReference type="Pfam" id="PF06140">
    <property type="entry name" value="Ifi-6-16"/>
    <property type="match status" value="1"/>
</dbReference>
<reference evidence="7 8" key="1">
    <citation type="journal article" date="2018" name="Evol. Lett.">
        <title>Horizontal gene cluster transfer increased hallucinogenic mushroom diversity.</title>
        <authorList>
            <person name="Reynolds H.T."/>
            <person name="Vijayakumar V."/>
            <person name="Gluck-Thaler E."/>
            <person name="Korotkin H.B."/>
            <person name="Matheny P.B."/>
            <person name="Slot J.C."/>
        </authorList>
    </citation>
    <scope>NUCLEOTIDE SEQUENCE [LARGE SCALE GENOMIC DNA]</scope>
    <source>
        <strain evidence="7 8">2629</strain>
    </source>
</reference>
<evidence type="ECO:0000256" key="1">
    <source>
        <dbReference type="ARBA" id="ARBA00004141"/>
    </source>
</evidence>
<comment type="caution">
    <text evidence="7">The sequence shown here is derived from an EMBL/GenBank/DDBJ whole genome shotgun (WGS) entry which is preliminary data.</text>
</comment>
<dbReference type="PANTHER" id="PTHR16932:SF18">
    <property type="entry name" value="INTERFERON, ALPHA-INDUCIBLE PROTEIN 27-LIKE 2"/>
    <property type="match status" value="1"/>
</dbReference>
<protein>
    <submittedName>
        <fullName evidence="7">Uncharacterized protein</fullName>
    </submittedName>
</protein>